<gene>
    <name evidence="3" type="ORF">CP960_05645</name>
</gene>
<dbReference type="Gene3D" id="3.90.79.10">
    <property type="entry name" value="Nucleoside Triphosphate Pyrophosphohydrolase"/>
    <property type="match status" value="1"/>
</dbReference>
<evidence type="ECO:0000313" key="4">
    <source>
        <dbReference type="Proteomes" id="UP000233248"/>
    </source>
</evidence>
<dbReference type="InterPro" id="IPR051325">
    <property type="entry name" value="Nudix_hydrolase_domain"/>
</dbReference>
<organism evidence="3 4">
    <name type="scientific">Malaciobacter halophilus</name>
    <dbReference type="NCBI Taxonomy" id="197482"/>
    <lineage>
        <taxon>Bacteria</taxon>
        <taxon>Pseudomonadati</taxon>
        <taxon>Campylobacterota</taxon>
        <taxon>Epsilonproteobacteria</taxon>
        <taxon>Campylobacterales</taxon>
        <taxon>Arcobacteraceae</taxon>
        <taxon>Malaciobacter</taxon>
    </lineage>
</organism>
<proteinExistence type="predicted"/>
<evidence type="ECO:0000256" key="1">
    <source>
        <dbReference type="ARBA" id="ARBA00022801"/>
    </source>
</evidence>
<keyword evidence="4" id="KW-1185">Reference proteome</keyword>
<accession>A0A2N1J3B4</accession>
<evidence type="ECO:0000313" key="3">
    <source>
        <dbReference type="EMBL" id="PKI81041.1"/>
    </source>
</evidence>
<dbReference type="GO" id="GO:0006167">
    <property type="term" value="P:AMP biosynthetic process"/>
    <property type="evidence" value="ECO:0007669"/>
    <property type="project" value="TreeGrafter"/>
</dbReference>
<dbReference type="InterPro" id="IPR015797">
    <property type="entry name" value="NUDIX_hydrolase-like_dom_sf"/>
</dbReference>
<dbReference type="Pfam" id="PF00293">
    <property type="entry name" value="NUDIX"/>
    <property type="match status" value="1"/>
</dbReference>
<dbReference type="Proteomes" id="UP000233248">
    <property type="component" value="Unassembled WGS sequence"/>
</dbReference>
<comment type="caution">
    <text evidence="3">The sequence shown here is derived from an EMBL/GenBank/DDBJ whole genome shotgun (WGS) entry which is preliminary data.</text>
</comment>
<evidence type="ECO:0000259" key="2">
    <source>
        <dbReference type="PROSITE" id="PS51462"/>
    </source>
</evidence>
<dbReference type="SUPFAM" id="SSF55811">
    <property type="entry name" value="Nudix"/>
    <property type="match status" value="1"/>
</dbReference>
<dbReference type="PANTHER" id="PTHR21340">
    <property type="entry name" value="DIADENOSINE 5,5-P1,P4-TETRAPHOSPHATE PYROPHOSPHOHYDROLASE MUTT"/>
    <property type="match status" value="1"/>
</dbReference>
<dbReference type="AlphaFoldDB" id="A0A2N1J3B4"/>
<reference evidence="3 4" key="1">
    <citation type="submission" date="2017-09" db="EMBL/GenBank/DDBJ databases">
        <title>Genomics of the genus Arcobacter.</title>
        <authorList>
            <person name="Perez-Cataluna A."/>
            <person name="Figueras M.J."/>
            <person name="Salas-Masso N."/>
        </authorList>
    </citation>
    <scope>NUCLEOTIDE SEQUENCE [LARGE SCALE GENOMIC DNA]</scope>
    <source>
        <strain evidence="3 4">DSM 18005</strain>
    </source>
</reference>
<dbReference type="RefSeq" id="WP_101184441.1">
    <property type="nucleotide sequence ID" value="NZ_CP031218.1"/>
</dbReference>
<dbReference type="GO" id="GO:0004081">
    <property type="term" value="F:bis(5'-nucleosyl)-tetraphosphatase (asymmetrical) activity"/>
    <property type="evidence" value="ECO:0007669"/>
    <property type="project" value="TreeGrafter"/>
</dbReference>
<keyword evidence="1 3" id="KW-0378">Hydrolase</keyword>
<protein>
    <submittedName>
        <fullName evidence="3">NUDIX hydrolase</fullName>
    </submittedName>
</protein>
<dbReference type="EMBL" id="NXIF01000023">
    <property type="protein sequence ID" value="PKI81041.1"/>
    <property type="molecule type" value="Genomic_DNA"/>
</dbReference>
<dbReference type="PROSITE" id="PS51462">
    <property type="entry name" value="NUDIX"/>
    <property type="match status" value="1"/>
</dbReference>
<dbReference type="PANTHER" id="PTHR21340:SF0">
    <property type="entry name" value="BIS(5'-NUCLEOSYL)-TETRAPHOSPHATASE [ASYMMETRICAL]"/>
    <property type="match status" value="1"/>
</dbReference>
<dbReference type="InterPro" id="IPR000086">
    <property type="entry name" value="NUDIX_hydrolase_dom"/>
</dbReference>
<feature type="domain" description="Nudix hydrolase" evidence="2">
    <location>
        <begin position="3"/>
        <end position="142"/>
    </location>
</feature>
<dbReference type="GO" id="GO:0006754">
    <property type="term" value="P:ATP biosynthetic process"/>
    <property type="evidence" value="ECO:0007669"/>
    <property type="project" value="TreeGrafter"/>
</dbReference>
<dbReference type="KEGG" id="ahs:AHALO_0779"/>
<dbReference type="OrthoDB" id="5346898at2"/>
<name>A0A2N1J3B4_9BACT</name>
<sequence>MGRNIKAYGIALYKIENKKVKLLLCKSVKSQNRWGFLKGVQLGKESAKQCAKREFFEESSLDVKIEDFEEYFEQKNKQKDIGIWLVNAKNVKNLQKYFFEDKLNNNYLSWENSKVKFFDIEELPSFKKKQKELILKVKDFLKSKNQFH</sequence>